<feature type="transmembrane region" description="Helical" evidence="5">
    <location>
        <begin position="167"/>
        <end position="186"/>
    </location>
</feature>
<dbReference type="OrthoDB" id="50404at2157"/>
<name>A0A6B0TC16_9EURY</name>
<evidence type="ECO:0000256" key="4">
    <source>
        <dbReference type="ARBA" id="ARBA00023136"/>
    </source>
</evidence>
<comment type="subcellular location">
    <subcellularLocation>
        <location evidence="1">Membrane</location>
    </subcellularLocation>
</comment>
<dbReference type="NCBIfam" id="TIGR02228">
    <property type="entry name" value="sigpep_I_arch"/>
    <property type="match status" value="1"/>
</dbReference>
<evidence type="ECO:0000256" key="1">
    <source>
        <dbReference type="ARBA" id="ARBA00004370"/>
    </source>
</evidence>
<dbReference type="EMBL" id="WUUT01000001">
    <property type="protein sequence ID" value="MXR50749.1"/>
    <property type="molecule type" value="Genomic_DNA"/>
</dbReference>
<keyword evidence="2 5" id="KW-0812">Transmembrane</keyword>
<reference evidence="7 8" key="1">
    <citation type="submission" date="2019-12" db="EMBL/GenBank/DDBJ databases">
        <title>Isolation and characterization of three novel carbon monoxide-oxidizing members of Halobacteria from salione crusts and soils.</title>
        <authorList>
            <person name="Myers M.R."/>
            <person name="King G.M."/>
        </authorList>
    </citation>
    <scope>NUCLEOTIDE SEQUENCE [LARGE SCALE GENOMIC DNA]</scope>
    <source>
        <strain evidence="7 8">WSH3</strain>
    </source>
</reference>
<dbReference type="InterPro" id="IPR001733">
    <property type="entry name" value="Peptidase_S26B"/>
</dbReference>
<dbReference type="Proteomes" id="UP000466535">
    <property type="component" value="Unassembled WGS sequence"/>
</dbReference>
<dbReference type="GO" id="GO:0006465">
    <property type="term" value="P:signal peptide processing"/>
    <property type="evidence" value="ECO:0007669"/>
    <property type="project" value="InterPro"/>
</dbReference>
<feature type="domain" description="Peptidase S26" evidence="6">
    <location>
        <begin position="11"/>
        <end position="75"/>
    </location>
</feature>
<sequence length="373" mass="40487">MKIRHALWVAAQIILVVVVLALLVGQFLGQPVLLSYVTTDSMEPTIDVGDGFIAVPPELAGDVSEGDVIVFEAEEIQGGGLTTHRVVDETEEGYITRGDNNPFTDQDADEPPVSETQIRAVAWQPGGSVLTIPFLGTAVMWLQSTINSVQLRLAQALGTRALLGTQGIAYLMLGVSVVLYVAAGRFESDKNRERDLSRETGTSSHKFVALLTLIVVAGVTAAMVVPAESQEFGIVSAEFESDSPTVIEQGTNESFNYSVRNTGVLPTVVFLEPAGTRIDTEPRQINLDGRSAANATVTISAPEETGSYRAFVQQYRYLGVLPSPVLEQLYRIHPWVPIVVIDAVVAVPFYLIGIRLLGGSRFRDRSRSRGSWW</sequence>
<organism evidence="7 8">
    <name type="scientific">Halovenus carboxidivorans</name>
    <dbReference type="NCBI Taxonomy" id="2692199"/>
    <lineage>
        <taxon>Archaea</taxon>
        <taxon>Methanobacteriati</taxon>
        <taxon>Methanobacteriota</taxon>
        <taxon>Stenosarchaea group</taxon>
        <taxon>Halobacteria</taxon>
        <taxon>Halobacteriales</taxon>
        <taxon>Haloarculaceae</taxon>
        <taxon>Halovenus</taxon>
    </lineage>
</organism>
<dbReference type="InterPro" id="IPR019533">
    <property type="entry name" value="Peptidase_S26"/>
</dbReference>
<dbReference type="InterPro" id="IPR036286">
    <property type="entry name" value="LexA/Signal_pep-like_sf"/>
</dbReference>
<feature type="transmembrane region" description="Helical" evidence="5">
    <location>
        <begin position="207"/>
        <end position="225"/>
    </location>
</feature>
<keyword evidence="7" id="KW-0378">Hydrolase</keyword>
<evidence type="ECO:0000313" key="7">
    <source>
        <dbReference type="EMBL" id="MXR50749.1"/>
    </source>
</evidence>
<evidence type="ECO:0000256" key="2">
    <source>
        <dbReference type="ARBA" id="ARBA00022692"/>
    </source>
</evidence>
<dbReference type="Pfam" id="PF10502">
    <property type="entry name" value="Peptidase_S26"/>
    <property type="match status" value="1"/>
</dbReference>
<evidence type="ECO:0000259" key="6">
    <source>
        <dbReference type="Pfam" id="PF10502"/>
    </source>
</evidence>
<accession>A0A6B0TC16</accession>
<dbReference type="AlphaFoldDB" id="A0A6B0TC16"/>
<dbReference type="GO" id="GO:0004252">
    <property type="term" value="F:serine-type endopeptidase activity"/>
    <property type="evidence" value="ECO:0007669"/>
    <property type="project" value="InterPro"/>
</dbReference>
<comment type="caution">
    <text evidence="7">The sequence shown here is derived from an EMBL/GenBank/DDBJ whole genome shotgun (WGS) entry which is preliminary data.</text>
</comment>
<keyword evidence="3 5" id="KW-1133">Transmembrane helix</keyword>
<keyword evidence="4 5" id="KW-0472">Membrane</keyword>
<proteinExistence type="predicted"/>
<evidence type="ECO:0000256" key="5">
    <source>
        <dbReference type="SAM" id="Phobius"/>
    </source>
</evidence>
<protein>
    <submittedName>
        <fullName evidence="7">Signal peptidase I</fullName>
        <ecNumber evidence="7">3.4.21.89</ecNumber>
    </submittedName>
</protein>
<dbReference type="EC" id="3.4.21.89" evidence="7"/>
<evidence type="ECO:0000256" key="3">
    <source>
        <dbReference type="ARBA" id="ARBA00022989"/>
    </source>
</evidence>
<dbReference type="CDD" id="cd06530">
    <property type="entry name" value="S26_SPase_I"/>
    <property type="match status" value="1"/>
</dbReference>
<keyword evidence="8" id="KW-1185">Reference proteome</keyword>
<gene>
    <name evidence="7" type="ORF">GRX03_03900</name>
</gene>
<dbReference type="GO" id="GO:0009003">
    <property type="term" value="F:signal peptidase activity"/>
    <property type="evidence" value="ECO:0007669"/>
    <property type="project" value="UniProtKB-EC"/>
</dbReference>
<feature type="transmembrane region" description="Helical" evidence="5">
    <location>
        <begin position="335"/>
        <end position="357"/>
    </location>
</feature>
<dbReference type="RefSeq" id="WP_159762849.1">
    <property type="nucleotide sequence ID" value="NZ_WUUT01000001.1"/>
</dbReference>
<evidence type="ECO:0000313" key="8">
    <source>
        <dbReference type="Proteomes" id="UP000466535"/>
    </source>
</evidence>
<dbReference type="GO" id="GO:0016020">
    <property type="term" value="C:membrane"/>
    <property type="evidence" value="ECO:0007669"/>
    <property type="project" value="UniProtKB-SubCell"/>
</dbReference>
<dbReference type="SUPFAM" id="SSF51306">
    <property type="entry name" value="LexA/Signal peptidase"/>
    <property type="match status" value="1"/>
</dbReference>